<feature type="compositionally biased region" description="Basic and acidic residues" evidence="2">
    <location>
        <begin position="1"/>
        <end position="11"/>
    </location>
</feature>
<dbReference type="InterPro" id="IPR029058">
    <property type="entry name" value="AB_hydrolase_fold"/>
</dbReference>
<reference evidence="4 5" key="1">
    <citation type="journal article" date="2014" name="Int. J. Syst. Evol. Microbiol.">
        <title>Nocardia vulneris sp. nov., isolated from wounds of human patients in North America.</title>
        <authorList>
            <person name="Lasker B.A."/>
            <person name="Bell M."/>
            <person name="Klenk H.P."/>
            <person name="Sproer C."/>
            <person name="Schumann C."/>
            <person name="Schumann P."/>
            <person name="Brown J.M."/>
        </authorList>
    </citation>
    <scope>NUCLEOTIDE SEQUENCE [LARGE SCALE GENOMIC DNA]</scope>
    <source>
        <strain evidence="4 5">W9851</strain>
    </source>
</reference>
<dbReference type="PANTHER" id="PTHR48081">
    <property type="entry name" value="AB HYDROLASE SUPERFAMILY PROTEIN C4A8.06C"/>
    <property type="match status" value="1"/>
</dbReference>
<keyword evidence="5" id="KW-1185">Reference proteome</keyword>
<dbReference type="Gene3D" id="3.40.50.1820">
    <property type="entry name" value="alpha/beta hydrolase"/>
    <property type="match status" value="1"/>
</dbReference>
<dbReference type="Proteomes" id="UP000031364">
    <property type="component" value="Unassembled WGS sequence"/>
</dbReference>
<dbReference type="Pfam" id="PF07859">
    <property type="entry name" value="Abhydrolase_3"/>
    <property type="match status" value="1"/>
</dbReference>
<keyword evidence="1" id="KW-0378">Hydrolase</keyword>
<dbReference type="InterPro" id="IPR013094">
    <property type="entry name" value="AB_hydrolase_3"/>
</dbReference>
<feature type="domain" description="Alpha/beta hydrolase fold-3" evidence="3">
    <location>
        <begin position="72"/>
        <end position="210"/>
    </location>
</feature>
<evidence type="ECO:0000313" key="5">
    <source>
        <dbReference type="Proteomes" id="UP000031364"/>
    </source>
</evidence>
<dbReference type="EMBL" id="JNFP01000009">
    <property type="protein sequence ID" value="KIA65087.1"/>
    <property type="molecule type" value="Genomic_DNA"/>
</dbReference>
<organism evidence="4 5">
    <name type="scientific">Nocardia vulneris</name>
    <dbReference type="NCBI Taxonomy" id="1141657"/>
    <lineage>
        <taxon>Bacteria</taxon>
        <taxon>Bacillati</taxon>
        <taxon>Actinomycetota</taxon>
        <taxon>Actinomycetes</taxon>
        <taxon>Mycobacteriales</taxon>
        <taxon>Nocardiaceae</taxon>
        <taxon>Nocardia</taxon>
    </lineage>
</organism>
<dbReference type="RefSeq" id="WP_043667435.1">
    <property type="nucleotide sequence ID" value="NZ_BDCI01000002.1"/>
</dbReference>
<dbReference type="SUPFAM" id="SSF53474">
    <property type="entry name" value="alpha/beta-Hydrolases"/>
    <property type="match status" value="1"/>
</dbReference>
<comment type="caution">
    <text evidence="4">The sequence shown here is derived from an EMBL/GenBank/DDBJ whole genome shotgun (WGS) entry which is preliminary data.</text>
</comment>
<proteinExistence type="predicted"/>
<protein>
    <submittedName>
        <fullName evidence="4">Arylformamidase</fullName>
    </submittedName>
</protein>
<accession>A0ABR4ZJ40</accession>
<evidence type="ECO:0000313" key="4">
    <source>
        <dbReference type="EMBL" id="KIA65087.1"/>
    </source>
</evidence>
<dbReference type="InterPro" id="IPR050300">
    <property type="entry name" value="GDXG_lipolytic_enzyme"/>
</dbReference>
<gene>
    <name evidence="4" type="ORF">FG87_09335</name>
</gene>
<sequence>MSERSTLDREYSPSSAARDPAGTLRRYRMRSDLARSRLDAHMAVPYGGGRGERCHVFPAVPHGTRGPETPALVFVHGGHWQESGIDDACFAARQARAHGCAFVAVGYGLAPDRTLPGMIASVARALAWLDGSGSLFGIDPARVHVAGSSAGAHLLAAALAGADAPRVRSACLLSGLYDLTEIPRTYVNDAVRLTPELAHECSPLHMPAPRCDSILLAVGRHETRTYLRQHEMYAAYLAAQSIPVRAQIVPDRDHFDLPLDLADPSTPFGRISLRHFGLGAGCRGATTPEGTVTSAR</sequence>
<dbReference type="PANTHER" id="PTHR48081:SF33">
    <property type="entry name" value="KYNURENINE FORMAMIDASE"/>
    <property type="match status" value="1"/>
</dbReference>
<evidence type="ECO:0000256" key="1">
    <source>
        <dbReference type="ARBA" id="ARBA00022801"/>
    </source>
</evidence>
<feature type="region of interest" description="Disordered" evidence="2">
    <location>
        <begin position="1"/>
        <end position="20"/>
    </location>
</feature>
<evidence type="ECO:0000259" key="3">
    <source>
        <dbReference type="Pfam" id="PF07859"/>
    </source>
</evidence>
<evidence type="ECO:0000256" key="2">
    <source>
        <dbReference type="SAM" id="MobiDB-lite"/>
    </source>
</evidence>
<name>A0ABR4ZJ40_9NOCA</name>